<dbReference type="PANTHER" id="PTHR10562">
    <property type="entry name" value="SMALL UBIQUITIN-RELATED MODIFIER"/>
    <property type="match status" value="1"/>
</dbReference>
<reference evidence="3" key="1">
    <citation type="submission" date="2016-04" db="EMBL/GenBank/DDBJ databases">
        <title>Cephalotus genome sequencing.</title>
        <authorList>
            <person name="Fukushima K."/>
            <person name="Hasebe M."/>
            <person name="Fang X."/>
        </authorList>
    </citation>
    <scope>NUCLEOTIDE SEQUENCE [LARGE SCALE GENOMIC DNA]</scope>
    <source>
        <strain evidence="3">cv. St1</strain>
    </source>
</reference>
<dbReference type="STRING" id="3775.A0A1Q3CVX4"/>
<name>A0A1Q3CVX4_CEPFO</name>
<dbReference type="AlphaFoldDB" id="A0A1Q3CVX4"/>
<feature type="domain" description="Rad60/SUMO-like" evidence="1">
    <location>
        <begin position="27"/>
        <end position="93"/>
    </location>
</feature>
<dbReference type="OrthoDB" id="442921at2759"/>
<protein>
    <submittedName>
        <fullName evidence="2">Rad60-SLD domain-containing protein</fullName>
    </submittedName>
</protein>
<comment type="caution">
    <text evidence="2">The sequence shown here is derived from an EMBL/GenBank/DDBJ whole genome shotgun (WGS) entry which is preliminary data.</text>
</comment>
<sequence length="107" mass="12512">MDGQRYFATKETIITFPIGKDDNSVILRVQKQKVDDVIYRIGRKTPMRRLMLDYCVRMGFVYETVKFSFDGSRLSMTQTADDLELEDDDIIDAWSDQIGGCRRLLIY</sequence>
<dbReference type="EMBL" id="BDDD01003164">
    <property type="protein sequence ID" value="GAV84291.1"/>
    <property type="molecule type" value="Genomic_DNA"/>
</dbReference>
<dbReference type="Gene3D" id="3.10.20.90">
    <property type="entry name" value="Phosphatidylinositol 3-kinase Catalytic Subunit, Chain A, domain 1"/>
    <property type="match status" value="1"/>
</dbReference>
<accession>A0A1Q3CVX4</accession>
<dbReference type="InterPro" id="IPR022617">
    <property type="entry name" value="Rad60/SUMO-like_dom"/>
</dbReference>
<keyword evidence="3" id="KW-1185">Reference proteome</keyword>
<dbReference type="InParanoid" id="A0A1Q3CVX4"/>
<gene>
    <name evidence="2" type="ORF">CFOL_v3_27735</name>
</gene>
<dbReference type="Pfam" id="PF11976">
    <property type="entry name" value="Rad60-SLD"/>
    <property type="match status" value="1"/>
</dbReference>
<proteinExistence type="predicted"/>
<evidence type="ECO:0000313" key="2">
    <source>
        <dbReference type="EMBL" id="GAV84291.1"/>
    </source>
</evidence>
<organism evidence="2 3">
    <name type="scientific">Cephalotus follicularis</name>
    <name type="common">Albany pitcher plant</name>
    <dbReference type="NCBI Taxonomy" id="3775"/>
    <lineage>
        <taxon>Eukaryota</taxon>
        <taxon>Viridiplantae</taxon>
        <taxon>Streptophyta</taxon>
        <taxon>Embryophyta</taxon>
        <taxon>Tracheophyta</taxon>
        <taxon>Spermatophyta</taxon>
        <taxon>Magnoliopsida</taxon>
        <taxon>eudicotyledons</taxon>
        <taxon>Gunneridae</taxon>
        <taxon>Pentapetalae</taxon>
        <taxon>rosids</taxon>
        <taxon>fabids</taxon>
        <taxon>Oxalidales</taxon>
        <taxon>Cephalotaceae</taxon>
        <taxon>Cephalotus</taxon>
    </lineage>
</organism>
<dbReference type="InterPro" id="IPR029071">
    <property type="entry name" value="Ubiquitin-like_domsf"/>
</dbReference>
<dbReference type="SUPFAM" id="SSF54236">
    <property type="entry name" value="Ubiquitin-like"/>
    <property type="match status" value="1"/>
</dbReference>
<evidence type="ECO:0000313" key="3">
    <source>
        <dbReference type="Proteomes" id="UP000187406"/>
    </source>
</evidence>
<dbReference type="Proteomes" id="UP000187406">
    <property type="component" value="Unassembled WGS sequence"/>
</dbReference>
<evidence type="ECO:0000259" key="1">
    <source>
        <dbReference type="Pfam" id="PF11976"/>
    </source>
</evidence>